<dbReference type="Gene3D" id="2.40.33.20">
    <property type="entry name" value="PK beta-barrel domain-like"/>
    <property type="match status" value="1"/>
</dbReference>
<dbReference type="Proteomes" id="UP000269301">
    <property type="component" value="Unassembled WGS sequence"/>
</dbReference>
<dbReference type="InterPro" id="IPR052353">
    <property type="entry name" value="Benzoxazolinone_Detox_Enz"/>
</dbReference>
<sequence>MGEREIKYFAVGKPKKMTYGNGKEMNTGIKKEEVEVAFLARDGFFGDGVADLKNHGGLDRAVCIYPYEHYSMWENEFNTSLDCAAFGENLTVTNMLEHDIHIGDTFQLGNAVIQVTQGRIPCSTINKRTNIPTLLKRLVETGYTGYLCRVLEEGKVRKNSKLELLTSPKKKICVHDATMTLLHRHDDLDAMNRLLKVPELADEWQKKLRKRIEKTSTC</sequence>
<dbReference type="SUPFAM" id="SSF50800">
    <property type="entry name" value="PK beta-barrel domain-like"/>
    <property type="match status" value="1"/>
</dbReference>
<dbReference type="PANTHER" id="PTHR30212">
    <property type="entry name" value="PROTEIN YIIM"/>
    <property type="match status" value="1"/>
</dbReference>
<dbReference type="Pfam" id="PF03473">
    <property type="entry name" value="MOSC"/>
    <property type="match status" value="1"/>
</dbReference>
<dbReference type="GO" id="GO:0030170">
    <property type="term" value="F:pyridoxal phosphate binding"/>
    <property type="evidence" value="ECO:0007669"/>
    <property type="project" value="InterPro"/>
</dbReference>
<dbReference type="Pfam" id="PF03475">
    <property type="entry name" value="YiiM_3-alpha"/>
    <property type="match status" value="1"/>
</dbReference>
<keyword evidence="3" id="KW-1185">Reference proteome</keyword>
<dbReference type="OrthoDB" id="9786134at2"/>
<comment type="caution">
    <text evidence="2">The sequence shown here is derived from an EMBL/GenBank/DDBJ whole genome shotgun (WGS) entry which is preliminary data.</text>
</comment>
<protein>
    <submittedName>
        <fullName evidence="2">MOSC domain-containing protein</fullName>
    </submittedName>
</protein>
<dbReference type="GO" id="GO:0030151">
    <property type="term" value="F:molybdenum ion binding"/>
    <property type="evidence" value="ECO:0007669"/>
    <property type="project" value="InterPro"/>
</dbReference>
<proteinExistence type="predicted"/>
<evidence type="ECO:0000313" key="3">
    <source>
        <dbReference type="Proteomes" id="UP000269301"/>
    </source>
</evidence>
<dbReference type="InterPro" id="IPR005302">
    <property type="entry name" value="MoCF_Sase_C"/>
</dbReference>
<dbReference type="InterPro" id="IPR005163">
    <property type="entry name" value="Tri_helical_YiiM-like"/>
</dbReference>
<dbReference type="InterPro" id="IPR011037">
    <property type="entry name" value="Pyrv_Knase-like_insert_dom_sf"/>
</dbReference>
<dbReference type="RefSeq" id="WP_121204295.1">
    <property type="nucleotide sequence ID" value="NZ_RBZP01000006.1"/>
</dbReference>
<feature type="domain" description="MOSC" evidence="1">
    <location>
        <begin position="31"/>
        <end position="165"/>
    </location>
</feature>
<name>A0A495A274_9BACI</name>
<accession>A0A495A274</accession>
<dbReference type="AlphaFoldDB" id="A0A495A274"/>
<dbReference type="GO" id="GO:0003824">
    <property type="term" value="F:catalytic activity"/>
    <property type="evidence" value="ECO:0007669"/>
    <property type="project" value="InterPro"/>
</dbReference>
<evidence type="ECO:0000313" key="2">
    <source>
        <dbReference type="EMBL" id="RKQ33565.1"/>
    </source>
</evidence>
<evidence type="ECO:0000259" key="1">
    <source>
        <dbReference type="PROSITE" id="PS51340"/>
    </source>
</evidence>
<dbReference type="PROSITE" id="PS51340">
    <property type="entry name" value="MOSC"/>
    <property type="match status" value="1"/>
</dbReference>
<dbReference type="EMBL" id="RBZP01000006">
    <property type="protein sequence ID" value="RKQ33565.1"/>
    <property type="molecule type" value="Genomic_DNA"/>
</dbReference>
<reference evidence="2 3" key="1">
    <citation type="journal article" date="2016" name="Int. J. Syst. Evol. Microbiol.">
        <title>Oceanobacillus halophilus sp. nov., a novel moderately halophilic bacterium from a hypersaline lake.</title>
        <authorList>
            <person name="Amoozegar M.A."/>
            <person name="Bagheri M."/>
            <person name="Makhdoumi A."/>
            <person name="Nikou M.M."/>
            <person name="Fazeli S.A.S."/>
            <person name="Schumann P."/>
            <person name="Sproer C."/>
            <person name="Sanchez-Porro C."/>
            <person name="Ventosa A."/>
        </authorList>
    </citation>
    <scope>NUCLEOTIDE SEQUENCE [LARGE SCALE GENOMIC DNA]</scope>
    <source>
        <strain evidence="2 3">DSM 23996</strain>
    </source>
</reference>
<organism evidence="2 3">
    <name type="scientific">Oceanobacillus halophilus</name>
    <dbReference type="NCBI Taxonomy" id="930130"/>
    <lineage>
        <taxon>Bacteria</taxon>
        <taxon>Bacillati</taxon>
        <taxon>Bacillota</taxon>
        <taxon>Bacilli</taxon>
        <taxon>Bacillales</taxon>
        <taxon>Bacillaceae</taxon>
        <taxon>Oceanobacillus</taxon>
    </lineage>
</organism>
<dbReference type="PANTHER" id="PTHR30212:SF2">
    <property type="entry name" value="PROTEIN YIIM"/>
    <property type="match status" value="1"/>
</dbReference>
<gene>
    <name evidence="2" type="ORF">D8M06_10180</name>
</gene>